<feature type="region of interest" description="Disordered" evidence="1">
    <location>
        <begin position="77"/>
        <end position="97"/>
    </location>
</feature>
<gene>
    <name evidence="2" type="ORF">FSB64_19165</name>
</gene>
<proteinExistence type="predicted"/>
<evidence type="ECO:0000256" key="1">
    <source>
        <dbReference type="SAM" id="MobiDB-lite"/>
    </source>
</evidence>
<comment type="caution">
    <text evidence="2">The sequence shown here is derived from an EMBL/GenBank/DDBJ whole genome shotgun (WGS) entry which is preliminary data.</text>
</comment>
<organism evidence="2 3">
    <name type="scientific">Paraburkholderia youngii</name>
    <dbReference type="NCBI Taxonomy" id="2782701"/>
    <lineage>
        <taxon>Bacteria</taxon>
        <taxon>Pseudomonadati</taxon>
        <taxon>Pseudomonadota</taxon>
        <taxon>Betaproteobacteria</taxon>
        <taxon>Burkholderiales</taxon>
        <taxon>Burkholderiaceae</taxon>
        <taxon>Paraburkholderia</taxon>
    </lineage>
</organism>
<keyword evidence="3" id="KW-1185">Reference proteome</keyword>
<dbReference type="Proteomes" id="UP000821598">
    <property type="component" value="Unassembled WGS sequence"/>
</dbReference>
<accession>A0ABX2NNB2</accession>
<sequence length="97" mass="10845">MVVNSPGRIKVRRRKIVKLWGAIAKVWRQTIELIVAALSYAAIMKLSQWYRARQSMQGPVAAVSLACVSANHRGIQTLNDSDDAERGRAVRNPESRT</sequence>
<reference evidence="2 3" key="1">
    <citation type="submission" date="2019-08" db="EMBL/GenBank/DDBJ databases">
        <title>Paraburkholderia simonii sp. nov. and P. youngii sp. nov. Brazilian and Mexican Mimosa-associated rhizobia.</title>
        <authorList>
            <person name="Mavima L."/>
            <person name="Beukes C.W."/>
            <person name="Palmer M."/>
            <person name="De Meyer S.E."/>
            <person name="James E.K."/>
            <person name="Maluk M."/>
            <person name="Avontuur J.R."/>
            <person name="Chan W.Y."/>
            <person name="Venter S.N."/>
            <person name="Steenkamp E.T."/>
        </authorList>
    </citation>
    <scope>NUCLEOTIDE SEQUENCE [LARGE SCALE GENOMIC DNA]</scope>
    <source>
        <strain evidence="2 3">JPY454</strain>
    </source>
</reference>
<feature type="compositionally biased region" description="Basic and acidic residues" evidence="1">
    <location>
        <begin position="84"/>
        <end position="97"/>
    </location>
</feature>
<evidence type="ECO:0000313" key="2">
    <source>
        <dbReference type="EMBL" id="NVI05847.1"/>
    </source>
</evidence>
<dbReference type="EMBL" id="VOMC01000019">
    <property type="protein sequence ID" value="NVI05847.1"/>
    <property type="molecule type" value="Genomic_DNA"/>
</dbReference>
<evidence type="ECO:0000313" key="3">
    <source>
        <dbReference type="Proteomes" id="UP000821598"/>
    </source>
</evidence>
<protein>
    <submittedName>
        <fullName evidence="2">Uncharacterized protein</fullName>
    </submittedName>
</protein>
<name>A0ABX2NNB2_9BURK</name>